<dbReference type="RefSeq" id="WP_022936282.1">
    <property type="nucleotide sequence ID" value="NZ_LR214940.1"/>
</dbReference>
<dbReference type="KEGG" id="mob:NCTC10112_00264"/>
<evidence type="ECO:0000313" key="3">
    <source>
        <dbReference type="Proteomes" id="UP000290482"/>
    </source>
</evidence>
<proteinExistence type="predicted"/>
<name>A0A448ZW77_METOS</name>
<sequence length="371" mass="43588">MINNETSSKATKNIVSPTYLILLSVLILLALFLLVKFITNYIRSIKKTQKILGNELVIPYVQGFKIASTTFFNIILVNILFIVLIVFSSVMFKNAYVQYKLGNEYSIFYLAAIIVTSLLFLTLNLSIFIVKAIMFNIPQYKGAKKLEEELHSLKVSKDSSEFVKLPNSFELNDEKMANGILTHRVTSKMIFLYNNLELPRKNQKVFNLKKTYLVYLDLIFKVKLFEEFYSKITADEAEREAQFINSAENISRENEDKLTATEKEIIWMDNADKKADIFSESKKYEEKVGKEEFNKKYLEYLNTVRSQDKNYSTIQKNSWLTYRDNDFEDLFYNPKAMISYYVNGELKEKTLFEFIEEYKKYLITKFYSIIK</sequence>
<feature type="transmembrane region" description="Helical" evidence="1">
    <location>
        <begin position="107"/>
        <end position="130"/>
    </location>
</feature>
<dbReference type="OrthoDB" id="397115at2"/>
<dbReference type="AlphaFoldDB" id="A0A448ZW77"/>
<dbReference type="Proteomes" id="UP000290482">
    <property type="component" value="Chromosome"/>
</dbReference>
<accession>A0A448ZW77</accession>
<keyword evidence="1" id="KW-0812">Transmembrane</keyword>
<feature type="transmembrane region" description="Helical" evidence="1">
    <location>
        <begin position="20"/>
        <end position="42"/>
    </location>
</feature>
<feature type="transmembrane region" description="Helical" evidence="1">
    <location>
        <begin position="63"/>
        <end position="87"/>
    </location>
</feature>
<gene>
    <name evidence="2" type="ORF">NCTC10112_00264</name>
</gene>
<keyword evidence="1" id="KW-0472">Membrane</keyword>
<keyword evidence="3" id="KW-1185">Reference proteome</keyword>
<protein>
    <submittedName>
        <fullName evidence="2">Uncharacterized protein</fullName>
    </submittedName>
</protein>
<reference evidence="2 3" key="1">
    <citation type="submission" date="2019-01" db="EMBL/GenBank/DDBJ databases">
        <authorList>
            <consortium name="Pathogen Informatics"/>
        </authorList>
    </citation>
    <scope>NUCLEOTIDE SEQUENCE [LARGE SCALE GENOMIC DNA]</scope>
    <source>
        <strain evidence="2 3">NCTC10112</strain>
    </source>
</reference>
<dbReference type="EMBL" id="LR214940">
    <property type="protein sequence ID" value="VEU55509.1"/>
    <property type="molecule type" value="Genomic_DNA"/>
</dbReference>
<evidence type="ECO:0000313" key="2">
    <source>
        <dbReference type="EMBL" id="VEU55509.1"/>
    </source>
</evidence>
<organism evidence="2 3">
    <name type="scientific">Metamycoplasma orale</name>
    <name type="common">Mycoplasma orale</name>
    <dbReference type="NCBI Taxonomy" id="2121"/>
    <lineage>
        <taxon>Bacteria</taxon>
        <taxon>Bacillati</taxon>
        <taxon>Mycoplasmatota</taxon>
        <taxon>Mycoplasmoidales</taxon>
        <taxon>Metamycoplasmataceae</taxon>
        <taxon>Metamycoplasma</taxon>
    </lineage>
</organism>
<evidence type="ECO:0000256" key="1">
    <source>
        <dbReference type="SAM" id="Phobius"/>
    </source>
</evidence>
<keyword evidence="1" id="KW-1133">Transmembrane helix</keyword>